<dbReference type="AlphaFoldDB" id="A0A4R7KTY3"/>
<comment type="caution">
    <text evidence="2">The sequence shown here is derived from an EMBL/GenBank/DDBJ whole genome shotgun (WGS) entry which is preliminary data.</text>
</comment>
<dbReference type="InterPro" id="IPR018982">
    <property type="entry name" value="RQC_domain"/>
</dbReference>
<dbReference type="Gene3D" id="1.10.10.10">
    <property type="entry name" value="Winged helix-like DNA-binding domain superfamily/Winged helix DNA-binding domain"/>
    <property type="match status" value="1"/>
</dbReference>
<feature type="domain" description="RQC" evidence="1">
    <location>
        <begin position="22"/>
        <end position="123"/>
    </location>
</feature>
<reference evidence="2 3" key="1">
    <citation type="submission" date="2019-03" db="EMBL/GenBank/DDBJ databases">
        <title>Genomic Encyclopedia of Type Strains, Phase IV (KMG-IV): sequencing the most valuable type-strain genomes for metagenomic binning, comparative biology and taxonomic classification.</title>
        <authorList>
            <person name="Goeker M."/>
        </authorList>
    </citation>
    <scope>NUCLEOTIDE SEQUENCE [LARGE SCALE GENOMIC DNA]</scope>
    <source>
        <strain evidence="2 3">DSM 24455</strain>
    </source>
</reference>
<dbReference type="InterPro" id="IPR036388">
    <property type="entry name" value="WH-like_DNA-bd_sf"/>
</dbReference>
<evidence type="ECO:0000313" key="3">
    <source>
        <dbReference type="Proteomes" id="UP000295325"/>
    </source>
</evidence>
<proteinExistence type="predicted"/>
<keyword evidence="3" id="KW-1185">Reference proteome</keyword>
<name>A0A4R7KTY3_9CLOT</name>
<evidence type="ECO:0000313" key="2">
    <source>
        <dbReference type="EMBL" id="TDT62801.1"/>
    </source>
</evidence>
<sequence>MARKKRVSYTLDTKGIKSLDEEEIRAILRAADEIIGNAGRSMLAKILKGSRDKKLLELGLNSCSVYGFYSRLKLEDITARIDWMIAEGYLEIKYYGKLPMIIFSEMGWEMERETYAGELLNKLMDLFESDDYSFVNELKDRNRGMILLLLQKIKDSKDTRFIPILKAWGEIEYKKVRKAISEVINYIVKENTVSDNVLILDAYRKGKVTHGY</sequence>
<dbReference type="InterPro" id="IPR036390">
    <property type="entry name" value="WH_DNA-bd_sf"/>
</dbReference>
<evidence type="ECO:0000259" key="1">
    <source>
        <dbReference type="SMART" id="SM00956"/>
    </source>
</evidence>
<dbReference type="OrthoDB" id="9814785at2"/>
<dbReference type="GO" id="GO:0006281">
    <property type="term" value="P:DNA repair"/>
    <property type="evidence" value="ECO:0007669"/>
    <property type="project" value="InterPro"/>
</dbReference>
<dbReference type="SUPFAM" id="SSF46785">
    <property type="entry name" value="Winged helix' DNA-binding domain"/>
    <property type="match status" value="1"/>
</dbReference>
<dbReference type="GO" id="GO:0006260">
    <property type="term" value="P:DNA replication"/>
    <property type="evidence" value="ECO:0007669"/>
    <property type="project" value="InterPro"/>
</dbReference>
<dbReference type="RefSeq" id="WP_133627203.1">
    <property type="nucleotide sequence ID" value="NZ_SOAZ01000003.1"/>
</dbReference>
<dbReference type="SMART" id="SM00956">
    <property type="entry name" value="RQC"/>
    <property type="match status" value="1"/>
</dbReference>
<gene>
    <name evidence="2" type="ORF">EDD71_10374</name>
</gene>
<dbReference type="Pfam" id="PF09382">
    <property type="entry name" value="RQC"/>
    <property type="match status" value="1"/>
</dbReference>
<dbReference type="NCBIfam" id="NF041107">
    <property type="entry name" value="RQC_minor_1"/>
    <property type="match status" value="1"/>
</dbReference>
<organism evidence="2 3">
    <name type="scientific">Fonticella tunisiensis</name>
    <dbReference type="NCBI Taxonomy" id="1096341"/>
    <lineage>
        <taxon>Bacteria</taxon>
        <taxon>Bacillati</taxon>
        <taxon>Bacillota</taxon>
        <taxon>Clostridia</taxon>
        <taxon>Eubacteriales</taxon>
        <taxon>Clostridiaceae</taxon>
        <taxon>Fonticella</taxon>
    </lineage>
</organism>
<dbReference type="EMBL" id="SOAZ01000003">
    <property type="protein sequence ID" value="TDT62801.1"/>
    <property type="molecule type" value="Genomic_DNA"/>
</dbReference>
<accession>A0A4R7KTY3</accession>
<dbReference type="GO" id="GO:0043138">
    <property type="term" value="F:3'-5' DNA helicase activity"/>
    <property type="evidence" value="ECO:0007669"/>
    <property type="project" value="InterPro"/>
</dbReference>
<protein>
    <submittedName>
        <fullName evidence="2">RQC domain-containing protein</fullName>
    </submittedName>
</protein>
<dbReference type="Proteomes" id="UP000295325">
    <property type="component" value="Unassembled WGS sequence"/>
</dbReference>